<dbReference type="PANTHER" id="PTHR40031">
    <property type="entry name" value="HYPOTHETICAL MEMBRANE SPANNING PROTEIN"/>
    <property type="match status" value="1"/>
</dbReference>
<dbReference type="EMBL" id="CAKLDM010000001">
    <property type="protein sequence ID" value="CAH0537147.1"/>
    <property type="molecule type" value="Genomic_DNA"/>
</dbReference>
<name>A0ABM9A154_9VIBR</name>
<evidence type="ECO:0000256" key="1">
    <source>
        <dbReference type="SAM" id="Phobius"/>
    </source>
</evidence>
<dbReference type="Pfam" id="PF04307">
    <property type="entry name" value="YdjM"/>
    <property type="match status" value="1"/>
</dbReference>
<dbReference type="Proteomes" id="UP000838748">
    <property type="component" value="Unassembled WGS sequence"/>
</dbReference>
<feature type="transmembrane region" description="Helical" evidence="1">
    <location>
        <begin position="155"/>
        <end position="173"/>
    </location>
</feature>
<comment type="caution">
    <text evidence="2">The sequence shown here is derived from an EMBL/GenBank/DDBJ whole genome shotgun (WGS) entry which is preliminary data.</text>
</comment>
<gene>
    <name evidence="2" type="ORF">VMF7928_00962</name>
</gene>
<proteinExistence type="predicted"/>
<dbReference type="RefSeq" id="WP_237360335.1">
    <property type="nucleotide sequence ID" value="NZ_CAKLDM010000001.1"/>
</dbReference>
<keyword evidence="1" id="KW-1133">Transmembrane helix</keyword>
<accession>A0ABM9A154</accession>
<feature type="transmembrane region" description="Helical" evidence="1">
    <location>
        <begin position="63"/>
        <end position="81"/>
    </location>
</feature>
<sequence length="344" mass="38882">MDPLTQGVLGASLSQSVSKKQHLVIAGLFGLLAGMAPDLDVLIRSESDPLLFLEFHRQFTHSLFFIPIGSFLCAVFLHQLIGKRQGLTFKQSWLYSALGYGTHALLDACTSYGTQLLWPFTNERFAWNTISAIDPAYTLPILILLAFATLKRNSWFARFAILWAITYPTIGMIQRDRTIEAGWQLANERQHVPMRLEAKPSFANILVWKLIYETENHYHIDAVRVGRVVKLYPGESISKLDVSRDLPWLAANSQQTKDIERFRHFSNGYIAQDPADDLRIIDVRYSIVPNQLNALWSIKLSSSAAVDVHVGYETHRDSSPASRQAFLDMLFGVEQLAQKQSSVD</sequence>
<dbReference type="PANTHER" id="PTHR40031:SF1">
    <property type="entry name" value="MEMBRANE-BOUND METAL-DEPENDENT HYDROLASE"/>
    <property type="match status" value="1"/>
</dbReference>
<dbReference type="InterPro" id="IPR053170">
    <property type="entry name" value="Transcription_regulator"/>
</dbReference>
<evidence type="ECO:0000313" key="3">
    <source>
        <dbReference type="Proteomes" id="UP000838748"/>
    </source>
</evidence>
<reference evidence="2" key="1">
    <citation type="submission" date="2021-11" db="EMBL/GenBank/DDBJ databases">
        <authorList>
            <person name="Rodrigo-Torres L."/>
            <person name="Arahal R. D."/>
            <person name="Lucena T."/>
        </authorList>
    </citation>
    <scope>NUCLEOTIDE SEQUENCE</scope>
    <source>
        <strain evidence="2">CECT 7928</strain>
    </source>
</reference>
<keyword evidence="1" id="KW-0472">Membrane</keyword>
<evidence type="ECO:0008006" key="4">
    <source>
        <dbReference type="Google" id="ProtNLM"/>
    </source>
</evidence>
<protein>
    <recommendedName>
        <fullName evidence="4">Metal-dependent hydrolase</fullName>
    </recommendedName>
</protein>
<keyword evidence="3" id="KW-1185">Reference proteome</keyword>
<feature type="transmembrane region" description="Helical" evidence="1">
    <location>
        <begin position="23"/>
        <end position="43"/>
    </location>
</feature>
<feature type="transmembrane region" description="Helical" evidence="1">
    <location>
        <begin position="125"/>
        <end position="148"/>
    </location>
</feature>
<organism evidence="2 3">
    <name type="scientific">Vibrio marisflavi CECT 7928</name>
    <dbReference type="NCBI Taxonomy" id="634439"/>
    <lineage>
        <taxon>Bacteria</taxon>
        <taxon>Pseudomonadati</taxon>
        <taxon>Pseudomonadota</taxon>
        <taxon>Gammaproteobacteria</taxon>
        <taxon>Vibrionales</taxon>
        <taxon>Vibrionaceae</taxon>
        <taxon>Vibrio</taxon>
    </lineage>
</organism>
<keyword evidence="1" id="KW-0812">Transmembrane</keyword>
<dbReference type="InterPro" id="IPR007404">
    <property type="entry name" value="YdjM-like"/>
</dbReference>
<feature type="transmembrane region" description="Helical" evidence="1">
    <location>
        <begin position="93"/>
        <end position="113"/>
    </location>
</feature>
<evidence type="ECO:0000313" key="2">
    <source>
        <dbReference type="EMBL" id="CAH0537147.1"/>
    </source>
</evidence>